<dbReference type="Pfam" id="PF00226">
    <property type="entry name" value="DnaJ"/>
    <property type="match status" value="1"/>
</dbReference>
<keyword evidence="4" id="KW-1185">Reference proteome</keyword>
<dbReference type="PANTHER" id="PTHR44240">
    <property type="entry name" value="DNAJ DOMAIN (PROKARYOTIC HEAT SHOCK PROTEIN)-RELATED"/>
    <property type="match status" value="1"/>
</dbReference>
<reference evidence="3 4" key="1">
    <citation type="submission" date="2019-04" db="EMBL/GenBank/DDBJ databases">
        <authorList>
            <person name="Jiang L."/>
        </authorList>
    </citation>
    <scope>NUCLEOTIDE SEQUENCE [LARGE SCALE GENOMIC DNA]</scope>
    <source>
        <strain evidence="3 4">YIM 131853</strain>
    </source>
</reference>
<evidence type="ECO:0000259" key="2">
    <source>
        <dbReference type="PROSITE" id="PS50076"/>
    </source>
</evidence>
<name>A0A4V3WTF9_9MICO</name>
<dbReference type="InterPro" id="IPR052276">
    <property type="entry name" value="Diphthamide-biosynth_chaperone"/>
</dbReference>
<protein>
    <submittedName>
        <fullName evidence="3">Molecular chaperone DnaJ</fullName>
    </submittedName>
</protein>
<evidence type="ECO:0000256" key="1">
    <source>
        <dbReference type="SAM" id="MobiDB-lite"/>
    </source>
</evidence>
<dbReference type="InterPro" id="IPR001623">
    <property type="entry name" value="DnaJ_domain"/>
</dbReference>
<dbReference type="SMART" id="SM00271">
    <property type="entry name" value="DnaJ"/>
    <property type="match status" value="1"/>
</dbReference>
<feature type="domain" description="J" evidence="2">
    <location>
        <begin position="9"/>
        <end position="70"/>
    </location>
</feature>
<dbReference type="PRINTS" id="PR00625">
    <property type="entry name" value="JDOMAIN"/>
</dbReference>
<dbReference type="InterPro" id="IPR036869">
    <property type="entry name" value="J_dom_sf"/>
</dbReference>
<evidence type="ECO:0000313" key="4">
    <source>
        <dbReference type="Proteomes" id="UP000309133"/>
    </source>
</evidence>
<dbReference type="Proteomes" id="UP000309133">
    <property type="component" value="Unassembled WGS sequence"/>
</dbReference>
<sequence length="304" mass="33094">MADSPLTASPYEILGISATASDDELRKAYRRKLRETHPDTGGAPARFHAVQLAWERIGTPEARAAFDRGAPAAETSRQAWAPAPPPKRESRPQARSHGHPGGWWREVYLDSLREWLGVGNSVDDPYDPALVRRVPREIRHSLAAAVAEEDTARVLAELGMGYTLWHDVVAGSEPIDKLDHIVLGPTGLWGVLSEDWGSPVRIRRGEVIGEGIHPDERPVHDLAVRAKNVARAARVRFSTIVLVVPDGAAEEGVASLGKIKGMPALLVERSRLPGLLRAGIADVGVGGTDLFEVRTRLQSTIRFV</sequence>
<feature type="region of interest" description="Disordered" evidence="1">
    <location>
        <begin position="67"/>
        <end position="99"/>
    </location>
</feature>
<dbReference type="OrthoDB" id="5242140at2"/>
<dbReference type="RefSeq" id="WP_136426917.1">
    <property type="nucleotide sequence ID" value="NZ_SSSM01000003.1"/>
</dbReference>
<organism evidence="3 4">
    <name type="scientific">Naasia lichenicola</name>
    <dbReference type="NCBI Taxonomy" id="2565933"/>
    <lineage>
        <taxon>Bacteria</taxon>
        <taxon>Bacillati</taxon>
        <taxon>Actinomycetota</taxon>
        <taxon>Actinomycetes</taxon>
        <taxon>Micrococcales</taxon>
        <taxon>Microbacteriaceae</taxon>
        <taxon>Naasia</taxon>
    </lineage>
</organism>
<dbReference type="PROSITE" id="PS50076">
    <property type="entry name" value="DNAJ_2"/>
    <property type="match status" value="1"/>
</dbReference>
<dbReference type="Gene3D" id="1.10.287.110">
    <property type="entry name" value="DnaJ domain"/>
    <property type="match status" value="1"/>
</dbReference>
<gene>
    <name evidence="3" type="ORF">E6C64_07025</name>
</gene>
<comment type="caution">
    <text evidence="3">The sequence shown here is derived from an EMBL/GenBank/DDBJ whole genome shotgun (WGS) entry which is preliminary data.</text>
</comment>
<dbReference type="SUPFAM" id="SSF46565">
    <property type="entry name" value="Chaperone J-domain"/>
    <property type="match status" value="1"/>
</dbReference>
<dbReference type="EMBL" id="SSSM01000003">
    <property type="protein sequence ID" value="THG31797.1"/>
    <property type="molecule type" value="Genomic_DNA"/>
</dbReference>
<dbReference type="CDD" id="cd06257">
    <property type="entry name" value="DnaJ"/>
    <property type="match status" value="1"/>
</dbReference>
<dbReference type="AlphaFoldDB" id="A0A4V3WTF9"/>
<proteinExistence type="predicted"/>
<accession>A0A4V3WTF9</accession>
<evidence type="ECO:0000313" key="3">
    <source>
        <dbReference type="EMBL" id="THG31797.1"/>
    </source>
</evidence>
<dbReference type="PANTHER" id="PTHR44240:SF10">
    <property type="entry name" value="J DOMAIN-CONTAINING PROTEIN"/>
    <property type="match status" value="1"/>
</dbReference>